<evidence type="ECO:0000313" key="2">
    <source>
        <dbReference type="Proteomes" id="UP001322138"/>
    </source>
</evidence>
<dbReference type="RefSeq" id="XP_062737140.1">
    <property type="nucleotide sequence ID" value="XM_062874034.1"/>
</dbReference>
<reference evidence="1 2" key="1">
    <citation type="journal article" date="2023" name="bioRxiv">
        <title>High-quality genome assemblies of four members of thePodospora anserinaspecies complex.</title>
        <authorList>
            <person name="Ament-Velasquez S.L."/>
            <person name="Vogan A.A."/>
            <person name="Wallerman O."/>
            <person name="Hartmann F."/>
            <person name="Gautier V."/>
            <person name="Silar P."/>
            <person name="Giraud T."/>
            <person name="Johannesson H."/>
        </authorList>
    </citation>
    <scope>NUCLEOTIDE SEQUENCE [LARGE SCALE GENOMIC DNA]</scope>
    <source>
        <strain evidence="1 2">CBS 112042</strain>
    </source>
</reference>
<keyword evidence="2" id="KW-1185">Reference proteome</keyword>
<proteinExistence type="predicted"/>
<gene>
    <name evidence="1" type="ORF">QC761_107605</name>
</gene>
<evidence type="ECO:0000313" key="1">
    <source>
        <dbReference type="EMBL" id="KAK4648164.1"/>
    </source>
</evidence>
<accession>A0ABR0FY07</accession>
<sequence length="160" mass="17640">MYCAIHTYIPTYLHTYIHTYIHTASDLQSASSQSTPVRVYLLLVSFGLLDSVWLVSPSQITHSVSACQSGHRLAVLLWPSFIPKFLSRHTSTPSRTPVTHHGPHGSSTHCWSRASFGKLSSSPQGVAPCEQDLGVCSGAYPLQPIQFIERCRDTASILFL</sequence>
<organism evidence="1 2">
    <name type="scientific">Podospora bellae-mahoneyi</name>
    <dbReference type="NCBI Taxonomy" id="2093777"/>
    <lineage>
        <taxon>Eukaryota</taxon>
        <taxon>Fungi</taxon>
        <taxon>Dikarya</taxon>
        <taxon>Ascomycota</taxon>
        <taxon>Pezizomycotina</taxon>
        <taxon>Sordariomycetes</taxon>
        <taxon>Sordariomycetidae</taxon>
        <taxon>Sordariales</taxon>
        <taxon>Podosporaceae</taxon>
        <taxon>Podospora</taxon>
    </lineage>
</organism>
<dbReference type="Proteomes" id="UP001322138">
    <property type="component" value="Unassembled WGS sequence"/>
</dbReference>
<dbReference type="EMBL" id="JAFFGZ010000001">
    <property type="protein sequence ID" value="KAK4648164.1"/>
    <property type="molecule type" value="Genomic_DNA"/>
</dbReference>
<name>A0ABR0FY07_9PEZI</name>
<dbReference type="GeneID" id="87893516"/>
<protein>
    <submittedName>
        <fullName evidence="1">Uncharacterized protein</fullName>
    </submittedName>
</protein>
<comment type="caution">
    <text evidence="1">The sequence shown here is derived from an EMBL/GenBank/DDBJ whole genome shotgun (WGS) entry which is preliminary data.</text>
</comment>